<dbReference type="AlphaFoldDB" id="A0AAW1M556"/>
<protein>
    <submittedName>
        <fullName evidence="2">Uncharacterized protein</fullName>
    </submittedName>
</protein>
<dbReference type="EMBL" id="JBDFQZ010000003">
    <property type="protein sequence ID" value="KAK9740717.1"/>
    <property type="molecule type" value="Genomic_DNA"/>
</dbReference>
<evidence type="ECO:0000256" key="1">
    <source>
        <dbReference type="SAM" id="Phobius"/>
    </source>
</evidence>
<accession>A0AAW1M556</accession>
<sequence length="116" mass="13185">MLSTDVHILSYLYSLAVLISFFLMFLCYLELGGCSYLFSDLARDVPQLQTLSLLVTNEVLPLPPSTTMSFLKRLDLHADIPRDFDLLIITHMLYACPILATLNIEMSLKSYSKQHP</sequence>
<comment type="caution">
    <text evidence="2">The sequence shown here is derived from an EMBL/GenBank/DDBJ whole genome shotgun (WGS) entry which is preliminary data.</text>
</comment>
<gene>
    <name evidence="2" type="ORF">RND81_03G055200</name>
</gene>
<feature type="transmembrane region" description="Helical" evidence="1">
    <location>
        <begin position="12"/>
        <end position="38"/>
    </location>
</feature>
<name>A0AAW1M556_SAPOF</name>
<feature type="transmembrane region" description="Helical" evidence="1">
    <location>
        <begin position="86"/>
        <end position="104"/>
    </location>
</feature>
<keyword evidence="1" id="KW-0472">Membrane</keyword>
<reference evidence="2" key="1">
    <citation type="submission" date="2024-03" db="EMBL/GenBank/DDBJ databases">
        <title>WGS assembly of Saponaria officinalis var. Norfolk2.</title>
        <authorList>
            <person name="Jenkins J."/>
            <person name="Shu S."/>
            <person name="Grimwood J."/>
            <person name="Barry K."/>
            <person name="Goodstein D."/>
            <person name="Schmutz J."/>
            <person name="Leebens-Mack J."/>
            <person name="Osbourn A."/>
        </authorList>
    </citation>
    <scope>NUCLEOTIDE SEQUENCE [LARGE SCALE GENOMIC DNA]</scope>
    <source>
        <strain evidence="2">JIC</strain>
    </source>
</reference>
<evidence type="ECO:0000313" key="3">
    <source>
        <dbReference type="Proteomes" id="UP001443914"/>
    </source>
</evidence>
<keyword evidence="1" id="KW-1133">Transmembrane helix</keyword>
<organism evidence="2 3">
    <name type="scientific">Saponaria officinalis</name>
    <name type="common">Common soapwort</name>
    <name type="synonym">Lychnis saponaria</name>
    <dbReference type="NCBI Taxonomy" id="3572"/>
    <lineage>
        <taxon>Eukaryota</taxon>
        <taxon>Viridiplantae</taxon>
        <taxon>Streptophyta</taxon>
        <taxon>Embryophyta</taxon>
        <taxon>Tracheophyta</taxon>
        <taxon>Spermatophyta</taxon>
        <taxon>Magnoliopsida</taxon>
        <taxon>eudicotyledons</taxon>
        <taxon>Gunneridae</taxon>
        <taxon>Pentapetalae</taxon>
        <taxon>Caryophyllales</taxon>
        <taxon>Caryophyllaceae</taxon>
        <taxon>Caryophylleae</taxon>
        <taxon>Saponaria</taxon>
    </lineage>
</organism>
<proteinExistence type="predicted"/>
<evidence type="ECO:0000313" key="2">
    <source>
        <dbReference type="EMBL" id="KAK9740717.1"/>
    </source>
</evidence>
<dbReference type="Proteomes" id="UP001443914">
    <property type="component" value="Unassembled WGS sequence"/>
</dbReference>
<keyword evidence="1" id="KW-0812">Transmembrane</keyword>
<keyword evidence="3" id="KW-1185">Reference proteome</keyword>